<feature type="transmembrane region" description="Helical" evidence="1">
    <location>
        <begin position="217"/>
        <end position="234"/>
    </location>
</feature>
<keyword evidence="3" id="KW-1185">Reference proteome</keyword>
<gene>
    <name evidence="2" type="ORF">SPHA_64882</name>
</gene>
<feature type="transmembrane region" description="Helical" evidence="1">
    <location>
        <begin position="63"/>
        <end position="90"/>
    </location>
</feature>
<feature type="transmembrane region" description="Helical" evidence="1">
    <location>
        <begin position="25"/>
        <end position="43"/>
    </location>
</feature>
<dbReference type="EMBL" id="CAHIKZ030004678">
    <property type="protein sequence ID" value="CAE1313870.1"/>
    <property type="molecule type" value="Genomic_DNA"/>
</dbReference>
<feature type="transmembrane region" description="Helical" evidence="1">
    <location>
        <begin position="311"/>
        <end position="336"/>
    </location>
</feature>
<evidence type="ECO:0000313" key="2">
    <source>
        <dbReference type="EMBL" id="CAE1313870.1"/>
    </source>
</evidence>
<name>A0A812E5T0_ACAPH</name>
<feature type="transmembrane region" description="Helical" evidence="1">
    <location>
        <begin position="132"/>
        <end position="155"/>
    </location>
</feature>
<feature type="transmembrane region" description="Helical" evidence="1">
    <location>
        <begin position="273"/>
        <end position="299"/>
    </location>
</feature>
<dbReference type="AlphaFoldDB" id="A0A812E5T0"/>
<dbReference type="Proteomes" id="UP000597762">
    <property type="component" value="Unassembled WGS sequence"/>
</dbReference>
<protein>
    <submittedName>
        <fullName evidence="2">Uncharacterized protein</fullName>
    </submittedName>
</protein>
<evidence type="ECO:0000256" key="1">
    <source>
        <dbReference type="SAM" id="Phobius"/>
    </source>
</evidence>
<keyword evidence="1" id="KW-0472">Membrane</keyword>
<keyword evidence="1" id="KW-0812">Transmembrane</keyword>
<accession>A0A812E5T0</accession>
<feature type="transmembrane region" description="Helical" evidence="1">
    <location>
        <begin position="102"/>
        <end position="120"/>
    </location>
</feature>
<proteinExistence type="predicted"/>
<evidence type="ECO:0000313" key="3">
    <source>
        <dbReference type="Proteomes" id="UP000597762"/>
    </source>
</evidence>
<feature type="transmembrane region" description="Helical" evidence="1">
    <location>
        <begin position="246"/>
        <end position="267"/>
    </location>
</feature>
<organism evidence="2 3">
    <name type="scientific">Acanthosepion pharaonis</name>
    <name type="common">Pharaoh cuttlefish</name>
    <name type="synonym">Sepia pharaonis</name>
    <dbReference type="NCBI Taxonomy" id="158019"/>
    <lineage>
        <taxon>Eukaryota</taxon>
        <taxon>Metazoa</taxon>
        <taxon>Spiralia</taxon>
        <taxon>Lophotrochozoa</taxon>
        <taxon>Mollusca</taxon>
        <taxon>Cephalopoda</taxon>
        <taxon>Coleoidea</taxon>
        <taxon>Decapodiformes</taxon>
        <taxon>Sepiida</taxon>
        <taxon>Sepiina</taxon>
        <taxon>Sepiidae</taxon>
        <taxon>Acanthosepion</taxon>
    </lineage>
</organism>
<keyword evidence="1" id="KW-1133">Transmembrane helix</keyword>
<feature type="transmembrane region" description="Helical" evidence="1">
    <location>
        <begin position="162"/>
        <end position="182"/>
    </location>
</feature>
<reference evidence="2" key="1">
    <citation type="submission" date="2021-01" db="EMBL/GenBank/DDBJ databases">
        <authorList>
            <person name="Li R."/>
            <person name="Bekaert M."/>
        </authorList>
    </citation>
    <scope>NUCLEOTIDE SEQUENCE</scope>
    <source>
        <strain evidence="2">Farmed</strain>
    </source>
</reference>
<sequence length="337" mass="39736">MIFAALNVNAVKHWHISSLQAKKCLLQNVIFLIFLHSYLSIYSSPFQFAPSLPPLSLSLSLSLYLHFSIFLAFFSIVFSFGFLTFSFLSLSFSLLIISHSTLYSFSSSLFFFIPFFLFFLPHINPLSSCPSYHLLPFLTFCLSFHLFHNFSYFIFSSLLLSILLFICDFFFYILLSSFSLSLPPSLSLSHTHTHTHICTNTLFLSLSLHDSFFSSKFPIFFLYTFPYFFFLFFGNHLICSSLDYHIFYFFSFFYFIFINILLFPSHYQSLPFLLLLFILLLFSFFSFSILLGVFCSFWFCHSFLSPSFSLFILYIYSIISLIVLHFYFPFFFPFFLF</sequence>
<comment type="caution">
    <text evidence="2">The sequence shown here is derived from an EMBL/GenBank/DDBJ whole genome shotgun (WGS) entry which is preliminary data.</text>
</comment>